<keyword evidence="6 12" id="KW-0862">Zinc</keyword>
<feature type="active site" description="Proton acceptor" evidence="10">
    <location>
        <position position="372"/>
    </location>
</feature>
<dbReference type="Proteomes" id="UP000004191">
    <property type="component" value="Unassembled WGS sequence"/>
</dbReference>
<comment type="subcellular location">
    <subcellularLocation>
        <location evidence="9">Cytoplasm</location>
    </subcellularLocation>
</comment>
<dbReference type="Pfam" id="PF07521">
    <property type="entry name" value="RMMBL"/>
    <property type="match status" value="1"/>
</dbReference>
<dbReference type="Pfam" id="PF22505">
    <property type="entry name" value="RNase_J_b_CASP"/>
    <property type="match status" value="1"/>
</dbReference>
<dbReference type="Pfam" id="PF00753">
    <property type="entry name" value="Lactamase_B"/>
    <property type="match status" value="1"/>
</dbReference>
<feature type="binding site" evidence="12">
    <location>
        <position position="167"/>
    </location>
    <ligand>
        <name>Zn(2+)</name>
        <dbReference type="ChEBI" id="CHEBI:29105"/>
        <label>1</label>
        <note>catalytic</note>
    </ligand>
</feature>
<keyword evidence="4 9" id="KW-0255">Endonuclease</keyword>
<dbReference type="EC" id="3.1.-.-" evidence="9"/>
<dbReference type="InterPro" id="IPR011108">
    <property type="entry name" value="RMMBL"/>
</dbReference>
<dbReference type="SMART" id="SM00849">
    <property type="entry name" value="Lactamase_B"/>
    <property type="match status" value="1"/>
</dbReference>
<comment type="function">
    <text evidence="9">An RNase that has 5'-3' exonuclease and possibly endonuclease activity. Involved in maturation of rRNA and in some organisms also mRNA maturation and/or decay.</text>
</comment>
<organism evidence="14 15">
    <name type="scientific">Helcococcus kunzii ATCC 51366</name>
    <dbReference type="NCBI Taxonomy" id="883114"/>
    <lineage>
        <taxon>Bacteria</taxon>
        <taxon>Bacillati</taxon>
        <taxon>Bacillota</taxon>
        <taxon>Tissierellia</taxon>
        <taxon>Tissierellales</taxon>
        <taxon>Peptoniphilaceae</taxon>
        <taxon>Helcococcus</taxon>
    </lineage>
</organism>
<dbReference type="InterPro" id="IPR004613">
    <property type="entry name" value="RNase_J"/>
</dbReference>
<feature type="binding site" evidence="12">
    <location>
        <position position="83"/>
    </location>
    <ligand>
        <name>Zn(2+)</name>
        <dbReference type="ChEBI" id="CHEBI:29105"/>
        <label>1</label>
        <note>catalytic</note>
    </ligand>
</feature>
<comment type="cofactor">
    <cofactor evidence="12">
        <name>Ca(2+)</name>
        <dbReference type="ChEBI" id="CHEBI:29108"/>
    </cofactor>
    <text evidence="12">Binds 1 Ca(2+) cation per subunit. Seen in 1 crystal structure, it is not clear if it is physiologically important.</text>
</comment>
<keyword evidence="15" id="KW-1185">Reference proteome</keyword>
<evidence type="ECO:0000256" key="1">
    <source>
        <dbReference type="ARBA" id="ARBA00022490"/>
    </source>
</evidence>
<dbReference type="InterPro" id="IPR042173">
    <property type="entry name" value="RNase_J_2"/>
</dbReference>
<dbReference type="HOGENOM" id="CLU_008727_3_1_9"/>
<feature type="binding site" evidence="12">
    <location>
        <position position="78"/>
    </location>
    <ligand>
        <name>Zn(2+)</name>
        <dbReference type="ChEBI" id="CHEBI:29105"/>
        <label>2</label>
        <note>catalytic</note>
    </ligand>
</feature>
<comment type="caution">
    <text evidence="14">The sequence shown here is derived from an EMBL/GenBank/DDBJ whole genome shotgun (WGS) entry which is preliminary data.</text>
</comment>
<dbReference type="InterPro" id="IPR036866">
    <property type="entry name" value="RibonucZ/Hydroxyglut_hydro"/>
</dbReference>
<evidence type="ECO:0000256" key="4">
    <source>
        <dbReference type="ARBA" id="ARBA00022759"/>
    </source>
</evidence>
<feature type="binding site" evidence="12">
    <location>
        <position position="447"/>
    </location>
    <ligand>
        <name>Ca(2+)</name>
        <dbReference type="ChEBI" id="CHEBI:29108"/>
    </ligand>
</feature>
<evidence type="ECO:0000256" key="6">
    <source>
        <dbReference type="ARBA" id="ARBA00022833"/>
    </source>
</evidence>
<dbReference type="CDD" id="cd07714">
    <property type="entry name" value="RNaseJ_MBL-fold"/>
    <property type="match status" value="1"/>
</dbReference>
<dbReference type="eggNOG" id="COG0595">
    <property type="taxonomic scope" value="Bacteria"/>
</dbReference>
<accession>H3NNJ5</accession>
<feature type="active site" description="Proton donor" evidence="10">
    <location>
        <position position="199"/>
    </location>
</feature>
<keyword evidence="7 9" id="KW-0269">Exonuclease</keyword>
<dbReference type="AlphaFoldDB" id="H3NNJ5"/>
<feature type="binding site" evidence="12">
    <location>
        <position position="55"/>
    </location>
    <ligand>
        <name>Ca(2+)</name>
        <dbReference type="ChEBI" id="CHEBI:29108"/>
    </ligand>
</feature>
<dbReference type="GO" id="GO:0005737">
    <property type="term" value="C:cytoplasm"/>
    <property type="evidence" value="ECO:0007669"/>
    <property type="project" value="UniProtKB-SubCell"/>
</dbReference>
<dbReference type="PATRIC" id="fig|883114.3.peg.896"/>
<dbReference type="InterPro" id="IPR041636">
    <property type="entry name" value="RNase_J_C"/>
</dbReference>
<name>H3NNJ5_9FIRM</name>
<evidence type="ECO:0000256" key="9">
    <source>
        <dbReference type="HAMAP-Rule" id="MF_01491"/>
    </source>
</evidence>
<keyword evidence="3 12" id="KW-0479">Metal-binding</keyword>
<dbReference type="InterPro" id="IPR001279">
    <property type="entry name" value="Metallo-B-lactamas"/>
</dbReference>
<keyword evidence="2 9" id="KW-0540">Nuclease</keyword>
<comment type="subunit">
    <text evidence="9">Homodimer, may be a subunit of the RNA degradosome.</text>
</comment>
<feature type="binding site" evidence="12">
    <location>
        <position position="394"/>
    </location>
    <ligand>
        <name>Zn(2+)</name>
        <dbReference type="ChEBI" id="CHEBI:29105"/>
        <label>1</label>
        <note>catalytic</note>
    </ligand>
</feature>
<dbReference type="GO" id="GO:0004534">
    <property type="term" value="F:5'-3' RNA exonuclease activity"/>
    <property type="evidence" value="ECO:0007669"/>
    <property type="project" value="UniProtKB-UniRule"/>
</dbReference>
<dbReference type="GO" id="GO:0006364">
    <property type="term" value="P:rRNA processing"/>
    <property type="evidence" value="ECO:0007669"/>
    <property type="project" value="UniProtKB-UniRule"/>
</dbReference>
<sequence>MNRHNRRKKSSSIKIIPLGGVGEIGKNMTAIEYNNQILIIDAGTTFPDETMPGIDIVIPDFTYLEQNKDKISGLLITHGHEDHIGAVPYLLKKLNTRVYATRLTLGLIQGKLEEHGLDTSVLKTVSQGQTIRLGDIDVEFIAVNHSIPDACAIALHTDLGTVVFTGDFKVDFTPIDGVMMDLQRLGELGRKGVLCLLSDSTNVERAGFTVSEISVRETFKKVFSEAEGRIAVATFASNLHRIQQVFDATEYNNRKMFISGRSMVKNIKIAIELGYLRVKENTIQDIKNINKFKDEEIVMLTTGSQGETMAALTRMAREEHRQLKLQKGDTVIISATPIPGNEDSMGSVINNLTKLGVNVVYSKLADVHVSGHASREELKLMLALIRPKYFIPVHGELRHLAMHKDLAIKMGVKEENIFITEIGNVIEINQHGAKMTETVPAGKLLVDGLGIGDVGNVVLRDRKRLSEEGLINVAMVFDTKQKKLVGRPEILSRGFVYVKDSQQIISGAYKVLEMTQKEINNKKIVDTAQMKFLIADKLRSFVYSEIKRDPMILTIILEI</sequence>
<evidence type="ECO:0000256" key="11">
    <source>
        <dbReference type="PIRSR" id="PIRSR004803-2"/>
    </source>
</evidence>
<dbReference type="PIRSF" id="PIRSF004803">
    <property type="entry name" value="RnjA"/>
    <property type="match status" value="1"/>
</dbReference>
<dbReference type="PROSITE" id="PS01292">
    <property type="entry name" value="UPF0036"/>
    <property type="match status" value="1"/>
</dbReference>
<comment type="cofactor">
    <cofactor evidence="12">
        <name>Zn(2+)</name>
        <dbReference type="ChEBI" id="CHEBI:29105"/>
    </cofactor>
    <text evidence="12">Binds 2 Zn(2+) ions per subunit. It is not clear if Zn(2+) or Mg(2+) is physiologically important.</text>
</comment>
<dbReference type="STRING" id="883114.HMPREF9709_00906"/>
<keyword evidence="1 9" id="KW-0963">Cytoplasm</keyword>
<keyword evidence="5 9" id="KW-0378">Hydrolase</keyword>
<evidence type="ECO:0000259" key="13">
    <source>
        <dbReference type="SMART" id="SM00849"/>
    </source>
</evidence>
<proteinExistence type="inferred from homology"/>
<feature type="binding site" evidence="12">
    <location>
        <position position="53"/>
    </location>
    <ligand>
        <name>Ca(2+)</name>
        <dbReference type="ChEBI" id="CHEBI:29108"/>
    </ligand>
</feature>
<dbReference type="NCBIfam" id="TIGR00649">
    <property type="entry name" value="MG423"/>
    <property type="match status" value="1"/>
</dbReference>
<dbReference type="PANTHER" id="PTHR43694">
    <property type="entry name" value="RIBONUCLEASE J"/>
    <property type="match status" value="1"/>
</dbReference>
<evidence type="ECO:0000256" key="7">
    <source>
        <dbReference type="ARBA" id="ARBA00022839"/>
    </source>
</evidence>
<feature type="binding site" evidence="12">
    <location>
        <position position="145"/>
    </location>
    <ligand>
        <name>Zn(2+)</name>
        <dbReference type="ChEBI" id="CHEBI:29105"/>
        <label>1</label>
        <note>catalytic</note>
    </ligand>
</feature>
<keyword evidence="9" id="KW-0698">rRNA processing</keyword>
<comment type="similarity">
    <text evidence="9">Belongs to the metallo-beta-lactamase superfamily. RNA-metabolizing metallo-beta-lactamase-like family. Bacterial RNase J subfamily.</text>
</comment>
<feature type="binding site" evidence="12">
    <location>
        <position position="80"/>
    </location>
    <ligand>
        <name>Zn(2+)</name>
        <dbReference type="ChEBI" id="CHEBI:29105"/>
        <label>1</label>
        <note>catalytic</note>
    </ligand>
</feature>
<feature type="binding site" evidence="11">
    <location>
        <begin position="236"/>
        <end position="238"/>
    </location>
    <ligand>
        <name>substrate</name>
    </ligand>
</feature>
<feature type="binding site" evidence="9 11">
    <location>
        <begin position="368"/>
        <end position="372"/>
    </location>
    <ligand>
        <name>substrate</name>
    </ligand>
</feature>
<dbReference type="SUPFAM" id="SSF56281">
    <property type="entry name" value="Metallo-hydrolase/oxidoreductase"/>
    <property type="match status" value="1"/>
</dbReference>
<dbReference type="Gene3D" id="3.10.20.580">
    <property type="match status" value="1"/>
</dbReference>
<evidence type="ECO:0000256" key="5">
    <source>
        <dbReference type="ARBA" id="ARBA00022801"/>
    </source>
</evidence>
<dbReference type="RefSeq" id="WP_005398336.1">
    <property type="nucleotide sequence ID" value="NZ_JH601088.1"/>
</dbReference>
<evidence type="ECO:0000256" key="2">
    <source>
        <dbReference type="ARBA" id="ARBA00022722"/>
    </source>
</evidence>
<evidence type="ECO:0000313" key="14">
    <source>
        <dbReference type="EMBL" id="EHR33970.1"/>
    </source>
</evidence>
<dbReference type="Gene3D" id="3.40.50.10710">
    <property type="entry name" value="Metallo-hydrolase/oxidoreductase"/>
    <property type="match status" value="1"/>
</dbReference>
<dbReference type="PANTHER" id="PTHR43694:SF1">
    <property type="entry name" value="RIBONUCLEASE J"/>
    <property type="match status" value="1"/>
</dbReference>
<dbReference type="Gene3D" id="3.60.15.10">
    <property type="entry name" value="Ribonuclease Z/Hydroxyacylglutathione hydrolase-like"/>
    <property type="match status" value="1"/>
</dbReference>
<reference evidence="14 15" key="1">
    <citation type="submission" date="2012-01" db="EMBL/GenBank/DDBJ databases">
        <title>The Genome Sequence of Helcococcus kunzii ATCC 51366.</title>
        <authorList>
            <consortium name="The Broad Institute Genome Sequencing Platform"/>
            <person name="Earl A."/>
            <person name="Ward D."/>
            <person name="Feldgarden M."/>
            <person name="Gevers D."/>
            <person name="Huys G."/>
            <person name="Young S.K."/>
            <person name="Zeng Q."/>
            <person name="Gargeya S."/>
            <person name="Fitzgerald M."/>
            <person name="Haas B."/>
            <person name="Abouelleil A."/>
            <person name="Alvarado L."/>
            <person name="Arachchi H.M."/>
            <person name="Berlin A."/>
            <person name="Chapman S.B."/>
            <person name="Gearin G."/>
            <person name="Goldberg J."/>
            <person name="Griggs A."/>
            <person name="Gujja S."/>
            <person name="Hansen M."/>
            <person name="Heiman D."/>
            <person name="Howarth C."/>
            <person name="Larimer J."/>
            <person name="Lui A."/>
            <person name="MacDonald P.J.P."/>
            <person name="McCowen C."/>
            <person name="Montmayeur A."/>
            <person name="Murphy C."/>
            <person name="Neiman D."/>
            <person name="Pearson M."/>
            <person name="Priest M."/>
            <person name="Roberts A."/>
            <person name="Saif S."/>
            <person name="Shea T."/>
            <person name="Sisk P."/>
            <person name="Stolte C."/>
            <person name="Sykes S."/>
            <person name="Wortman J."/>
            <person name="Nusbaum C."/>
            <person name="Birren B."/>
        </authorList>
    </citation>
    <scope>NUCLEOTIDE SEQUENCE [LARGE SCALE GENOMIC DNA]</scope>
    <source>
        <strain evidence="14 15">ATCC 51366</strain>
    </source>
</reference>
<dbReference type="OrthoDB" id="9758375at2"/>
<evidence type="ECO:0000256" key="10">
    <source>
        <dbReference type="PIRSR" id="PIRSR004803-1"/>
    </source>
</evidence>
<dbReference type="GO" id="GO:0004521">
    <property type="term" value="F:RNA endonuclease activity"/>
    <property type="evidence" value="ECO:0007669"/>
    <property type="project" value="UniProtKB-UniRule"/>
</dbReference>
<evidence type="ECO:0000313" key="15">
    <source>
        <dbReference type="Proteomes" id="UP000004191"/>
    </source>
</evidence>
<dbReference type="InterPro" id="IPR030854">
    <property type="entry name" value="RNase_J_bac"/>
</dbReference>
<dbReference type="EMBL" id="AGEI01000021">
    <property type="protein sequence ID" value="EHR33970.1"/>
    <property type="molecule type" value="Genomic_DNA"/>
</dbReference>
<keyword evidence="12" id="KW-0106">Calcium</keyword>
<dbReference type="InterPro" id="IPR055132">
    <property type="entry name" value="RNase_J_b_CASP"/>
</dbReference>
<gene>
    <name evidence="9" type="primary">rnj</name>
    <name evidence="14" type="ORF">HMPREF9709_00906</name>
</gene>
<dbReference type="GeneID" id="96998900"/>
<dbReference type="GO" id="GO:0008270">
    <property type="term" value="F:zinc ion binding"/>
    <property type="evidence" value="ECO:0007669"/>
    <property type="project" value="InterPro"/>
</dbReference>
<protein>
    <recommendedName>
        <fullName evidence="9">Ribonuclease J</fullName>
        <shortName evidence="9">RNase J</shortName>
        <ecNumber evidence="9">3.1.-.-</ecNumber>
    </recommendedName>
</protein>
<feature type="domain" description="Metallo-beta-lactamase" evidence="13">
    <location>
        <begin position="25"/>
        <end position="219"/>
    </location>
</feature>
<dbReference type="GO" id="GO:0003723">
    <property type="term" value="F:RNA binding"/>
    <property type="evidence" value="ECO:0007669"/>
    <property type="project" value="UniProtKB-UniRule"/>
</dbReference>
<evidence type="ECO:0000256" key="12">
    <source>
        <dbReference type="PIRSR" id="PIRSR004803-3"/>
    </source>
</evidence>
<keyword evidence="8 9" id="KW-0694">RNA-binding</keyword>
<dbReference type="InterPro" id="IPR001587">
    <property type="entry name" value="RNase_J_CS"/>
</dbReference>
<evidence type="ECO:0000256" key="3">
    <source>
        <dbReference type="ARBA" id="ARBA00022723"/>
    </source>
</evidence>
<feature type="binding site" evidence="12">
    <location>
        <position position="82"/>
    </location>
    <ligand>
        <name>Zn(2+)</name>
        <dbReference type="ChEBI" id="CHEBI:29105"/>
        <label>1</label>
        <note>catalytic</note>
    </ligand>
</feature>
<evidence type="ECO:0000256" key="8">
    <source>
        <dbReference type="ARBA" id="ARBA00022884"/>
    </source>
</evidence>
<dbReference type="HAMAP" id="MF_01491">
    <property type="entry name" value="RNase_J_bact"/>
    <property type="match status" value="1"/>
</dbReference>
<dbReference type="Pfam" id="PF17770">
    <property type="entry name" value="RNase_J_C"/>
    <property type="match status" value="1"/>
</dbReference>